<protein>
    <submittedName>
        <fullName evidence="1">Uncharacterized protein</fullName>
    </submittedName>
</protein>
<reference evidence="1" key="1">
    <citation type="submission" date="2018-05" db="EMBL/GenBank/DDBJ databases">
        <authorList>
            <person name="Lanie J.A."/>
            <person name="Ng W.-L."/>
            <person name="Kazmierczak K.M."/>
            <person name="Andrzejewski T.M."/>
            <person name="Davidsen T.M."/>
            <person name="Wayne K.J."/>
            <person name="Tettelin H."/>
            <person name="Glass J.I."/>
            <person name="Rusch D."/>
            <person name="Podicherti R."/>
            <person name="Tsui H.-C.T."/>
            <person name="Winkler M.E."/>
        </authorList>
    </citation>
    <scope>NUCLEOTIDE SEQUENCE</scope>
</reference>
<dbReference type="EMBL" id="UINC01183529">
    <property type="protein sequence ID" value="SVD94328.1"/>
    <property type="molecule type" value="Genomic_DNA"/>
</dbReference>
<organism evidence="1">
    <name type="scientific">marine metagenome</name>
    <dbReference type="NCBI Taxonomy" id="408172"/>
    <lineage>
        <taxon>unclassified sequences</taxon>
        <taxon>metagenomes</taxon>
        <taxon>ecological metagenomes</taxon>
    </lineage>
</organism>
<dbReference type="AlphaFoldDB" id="A0A382ZI07"/>
<proteinExistence type="predicted"/>
<evidence type="ECO:0000313" key="1">
    <source>
        <dbReference type="EMBL" id="SVD94328.1"/>
    </source>
</evidence>
<gene>
    <name evidence="1" type="ORF">METZ01_LOCUS447182</name>
</gene>
<accession>A0A382ZI07</accession>
<feature type="non-terminal residue" evidence="1">
    <location>
        <position position="1"/>
    </location>
</feature>
<name>A0A382ZI07_9ZZZZ</name>
<sequence length="29" mass="3047">DGIATGKSKKNKGTEAPLFQLLQKSGCLI</sequence>